<dbReference type="InterPro" id="IPR011990">
    <property type="entry name" value="TPR-like_helical_dom_sf"/>
</dbReference>
<dbReference type="Gene3D" id="1.10.260.40">
    <property type="entry name" value="lambda repressor-like DNA-binding domains"/>
    <property type="match status" value="1"/>
</dbReference>
<dbReference type="SUPFAM" id="SSF48452">
    <property type="entry name" value="TPR-like"/>
    <property type="match status" value="1"/>
</dbReference>
<evidence type="ECO:0000313" key="3">
    <source>
        <dbReference type="EMBL" id="GAA2134330.1"/>
    </source>
</evidence>
<protein>
    <recommendedName>
        <fullName evidence="2">HTH cro/C1-type domain-containing protein</fullName>
    </recommendedName>
</protein>
<feature type="region of interest" description="Disordered" evidence="1">
    <location>
        <begin position="61"/>
        <end position="90"/>
    </location>
</feature>
<evidence type="ECO:0000313" key="4">
    <source>
        <dbReference type="Proteomes" id="UP001500443"/>
    </source>
</evidence>
<dbReference type="EMBL" id="BAAAPF010000158">
    <property type="protein sequence ID" value="GAA2134330.1"/>
    <property type="molecule type" value="Genomic_DNA"/>
</dbReference>
<evidence type="ECO:0000256" key="1">
    <source>
        <dbReference type="SAM" id="MobiDB-lite"/>
    </source>
</evidence>
<sequence>MEETFGQALRRLRGSRSLRAVAQLAHCSKSYVWDLETARKQPTREIAAALDSALNAGGELSAFTADSRDRDPKRHESWSSQRANNETQRYSITLPSHGVESLLEAATTGNPTPSTLLALRTSIEDYWLRDDQYGGETLRPAIAGHLRYVLGLLESARTDDIRSGLYAVAAELFRLTGWTHFDARQYSQAEVHFTHALQLAKEIDDAQFISNVLACMSLQATYQGLPFDALALAAAARDHARPHGTPRVMAMLSMREAFAHAAIGDRTATHGTISQAHRHFEKASDTDSDPAWVAYFNESKLVVDTGIAHSQLGESKSAERLISQGLNHENDNNHRGRAFHTFWLARTQLQRGELEQACRTATAALEPASVVASERVAGHLKEFRGQLAPFRHRAPVAVTFEARLREALPARVSEWPHP</sequence>
<evidence type="ECO:0000259" key="2">
    <source>
        <dbReference type="PROSITE" id="PS50943"/>
    </source>
</evidence>
<name>A0ABP5KLM2_9ACTN</name>
<dbReference type="SMART" id="SM00530">
    <property type="entry name" value="HTH_XRE"/>
    <property type="match status" value="1"/>
</dbReference>
<accession>A0ABP5KLM2</accession>
<keyword evidence="4" id="KW-1185">Reference proteome</keyword>
<reference evidence="4" key="1">
    <citation type="journal article" date="2019" name="Int. J. Syst. Evol. Microbiol.">
        <title>The Global Catalogue of Microorganisms (GCM) 10K type strain sequencing project: providing services to taxonomists for standard genome sequencing and annotation.</title>
        <authorList>
            <consortium name="The Broad Institute Genomics Platform"/>
            <consortium name="The Broad Institute Genome Sequencing Center for Infectious Disease"/>
            <person name="Wu L."/>
            <person name="Ma J."/>
        </authorList>
    </citation>
    <scope>NUCLEOTIDE SEQUENCE [LARGE SCALE GENOMIC DNA]</scope>
    <source>
        <strain evidence="4">JCM 15481</strain>
    </source>
</reference>
<feature type="compositionally biased region" description="Polar residues" evidence="1">
    <location>
        <begin position="78"/>
        <end position="90"/>
    </location>
</feature>
<dbReference type="SUPFAM" id="SSF47413">
    <property type="entry name" value="lambda repressor-like DNA-binding domains"/>
    <property type="match status" value="1"/>
</dbReference>
<dbReference type="RefSeq" id="WP_344291640.1">
    <property type="nucleotide sequence ID" value="NZ_BAAAPF010000158.1"/>
</dbReference>
<feature type="domain" description="HTH cro/C1-type" evidence="2">
    <location>
        <begin position="9"/>
        <end position="60"/>
    </location>
</feature>
<dbReference type="Pfam" id="PF13560">
    <property type="entry name" value="HTH_31"/>
    <property type="match status" value="1"/>
</dbReference>
<dbReference type="InterPro" id="IPR010982">
    <property type="entry name" value="Lambda_DNA-bd_dom_sf"/>
</dbReference>
<dbReference type="Gene3D" id="1.25.40.10">
    <property type="entry name" value="Tetratricopeptide repeat domain"/>
    <property type="match status" value="1"/>
</dbReference>
<feature type="compositionally biased region" description="Basic and acidic residues" evidence="1">
    <location>
        <begin position="66"/>
        <end position="77"/>
    </location>
</feature>
<gene>
    <name evidence="3" type="ORF">GCM10009802_42890</name>
</gene>
<comment type="caution">
    <text evidence="3">The sequence shown here is derived from an EMBL/GenBank/DDBJ whole genome shotgun (WGS) entry which is preliminary data.</text>
</comment>
<organism evidence="3 4">
    <name type="scientific">Streptomyces synnematoformans</name>
    <dbReference type="NCBI Taxonomy" id="415721"/>
    <lineage>
        <taxon>Bacteria</taxon>
        <taxon>Bacillati</taxon>
        <taxon>Actinomycetota</taxon>
        <taxon>Actinomycetes</taxon>
        <taxon>Kitasatosporales</taxon>
        <taxon>Streptomycetaceae</taxon>
        <taxon>Streptomyces</taxon>
    </lineage>
</organism>
<dbReference type="InterPro" id="IPR001387">
    <property type="entry name" value="Cro/C1-type_HTH"/>
</dbReference>
<dbReference type="Proteomes" id="UP001500443">
    <property type="component" value="Unassembled WGS sequence"/>
</dbReference>
<proteinExistence type="predicted"/>
<dbReference type="PROSITE" id="PS50943">
    <property type="entry name" value="HTH_CROC1"/>
    <property type="match status" value="1"/>
</dbReference>